<accession>A0A2I1FF70</accession>
<dbReference type="InterPro" id="IPR004330">
    <property type="entry name" value="FAR1_DNA_bnd_dom"/>
</dbReference>
<proteinExistence type="predicted"/>
<dbReference type="Pfam" id="PF03101">
    <property type="entry name" value="FAR1"/>
    <property type="match status" value="1"/>
</dbReference>
<name>A0A2I1FF70_9GLOM</name>
<dbReference type="PANTHER" id="PTHR47718">
    <property type="entry name" value="OS01G0519700 PROTEIN"/>
    <property type="match status" value="1"/>
</dbReference>
<evidence type="ECO:0000313" key="2">
    <source>
        <dbReference type="Proteomes" id="UP000232688"/>
    </source>
</evidence>
<dbReference type="VEuPathDB" id="FungiDB:RhiirFUN_010503"/>
<reference evidence="1 2" key="1">
    <citation type="submission" date="2017-10" db="EMBL/GenBank/DDBJ databases">
        <title>Extensive intraspecific genome diversity in a model arbuscular mycorrhizal fungus.</title>
        <authorList>
            <person name="Chen E.C.H."/>
            <person name="Morin E."/>
            <person name="Baudet D."/>
            <person name="Noel J."/>
            <person name="Ndikumana S."/>
            <person name="Charron P."/>
            <person name="St-Onge C."/>
            <person name="Giorgi J."/>
            <person name="Grigoriev I.V."/>
            <person name="Roux C."/>
            <person name="Martin F.M."/>
            <person name="Corradi N."/>
        </authorList>
    </citation>
    <scope>NUCLEOTIDE SEQUENCE [LARGE SCALE GENOMIC DNA]</scope>
    <source>
        <strain evidence="1 2">A1</strain>
    </source>
</reference>
<dbReference type="VEuPathDB" id="FungiDB:FUN_012092"/>
<evidence type="ECO:0000313" key="1">
    <source>
        <dbReference type="EMBL" id="PKC54882.1"/>
    </source>
</evidence>
<dbReference type="OrthoDB" id="2449263at2759"/>
<protein>
    <submittedName>
        <fullName evidence="1">Uncharacterized protein</fullName>
    </submittedName>
</protein>
<comment type="caution">
    <text evidence="1">The sequence shown here is derived from an EMBL/GenBank/DDBJ whole genome shotgun (WGS) entry which is preliminary data.</text>
</comment>
<sequence>MDVSEFDIQESISTLMIPYEEHIDLEEESGKVHQDDANSEQVKLSNITPTPQDLESEGLATSLRISYTYKSWEDVDVTMETFGKENGFTAIKKRLARHGDGSIKHRSFGCEFGGRYQSQKKVDINSHRDRNLKRQQCPWNANFNCPQNSQIITLTTFNNSHNHALFPADTEKYSSKYRCIPDEALEEIRFLTEHGNLPITTQRKLLKARFLTLSILDRDLTNVIQKYKVKLNVENDAACLLKLLIEHKSNDSGWFVEFQLDQENRLTRLFWMSPVQIAL</sequence>
<reference evidence="1 2" key="2">
    <citation type="submission" date="2017-10" db="EMBL/GenBank/DDBJ databases">
        <title>Genome analyses suggest a sexual origin of heterokaryosis in a supposedly ancient asexual fungus.</title>
        <authorList>
            <person name="Corradi N."/>
            <person name="Sedzielewska K."/>
            <person name="Noel J."/>
            <person name="Charron P."/>
            <person name="Farinelli L."/>
            <person name="Marton T."/>
            <person name="Kruger M."/>
            <person name="Pelin A."/>
            <person name="Brachmann A."/>
            <person name="Corradi N."/>
        </authorList>
    </citation>
    <scope>NUCLEOTIDE SEQUENCE [LARGE SCALE GENOMIC DNA]</scope>
    <source>
        <strain evidence="1 2">A1</strain>
    </source>
</reference>
<gene>
    <name evidence="1" type="ORF">RhiirA1_476514</name>
</gene>
<dbReference type="EMBL" id="LLXH01002918">
    <property type="protein sequence ID" value="PKC54882.1"/>
    <property type="molecule type" value="Genomic_DNA"/>
</dbReference>
<organism evidence="1 2">
    <name type="scientific">Rhizophagus irregularis</name>
    <dbReference type="NCBI Taxonomy" id="588596"/>
    <lineage>
        <taxon>Eukaryota</taxon>
        <taxon>Fungi</taxon>
        <taxon>Fungi incertae sedis</taxon>
        <taxon>Mucoromycota</taxon>
        <taxon>Glomeromycotina</taxon>
        <taxon>Glomeromycetes</taxon>
        <taxon>Glomerales</taxon>
        <taxon>Glomeraceae</taxon>
        <taxon>Rhizophagus</taxon>
    </lineage>
</organism>
<dbReference type="VEuPathDB" id="FungiDB:RhiirA1_476514"/>
<dbReference type="Proteomes" id="UP000232688">
    <property type="component" value="Unassembled WGS sequence"/>
</dbReference>
<dbReference type="AlphaFoldDB" id="A0A2I1FF70"/>